<dbReference type="EMBL" id="BAAAPE010000025">
    <property type="protein sequence ID" value="GAA2101070.1"/>
    <property type="molecule type" value="Genomic_DNA"/>
</dbReference>
<name>A0ABP5ILY5_9ACTN</name>
<gene>
    <name evidence="2" type="ORF">GCM10009801_74020</name>
</gene>
<feature type="transmembrane region" description="Helical" evidence="1">
    <location>
        <begin position="149"/>
        <end position="169"/>
    </location>
</feature>
<keyword evidence="1" id="KW-0812">Transmembrane</keyword>
<reference evidence="3" key="1">
    <citation type="journal article" date="2019" name="Int. J. Syst. Evol. Microbiol.">
        <title>The Global Catalogue of Microorganisms (GCM) 10K type strain sequencing project: providing services to taxonomists for standard genome sequencing and annotation.</title>
        <authorList>
            <consortium name="The Broad Institute Genomics Platform"/>
            <consortium name="The Broad Institute Genome Sequencing Center for Infectious Disease"/>
            <person name="Wu L."/>
            <person name="Ma J."/>
        </authorList>
    </citation>
    <scope>NUCLEOTIDE SEQUENCE [LARGE SCALE GENOMIC DNA]</scope>
    <source>
        <strain evidence="3">JCM 15478</strain>
    </source>
</reference>
<evidence type="ECO:0000313" key="2">
    <source>
        <dbReference type="EMBL" id="GAA2101070.1"/>
    </source>
</evidence>
<feature type="transmembrane region" description="Helical" evidence="1">
    <location>
        <begin position="122"/>
        <end position="143"/>
    </location>
</feature>
<keyword evidence="1" id="KW-1133">Transmembrane helix</keyword>
<proteinExistence type="predicted"/>
<dbReference type="Proteomes" id="UP001500016">
    <property type="component" value="Unassembled WGS sequence"/>
</dbReference>
<comment type="caution">
    <text evidence="2">The sequence shown here is derived from an EMBL/GenBank/DDBJ whole genome shotgun (WGS) entry which is preliminary data.</text>
</comment>
<accession>A0ABP5ILY5</accession>
<keyword evidence="3" id="KW-1185">Reference proteome</keyword>
<organism evidence="2 3">
    <name type="scientific">Streptomyces albiaxialis</name>
    <dbReference type="NCBI Taxonomy" id="329523"/>
    <lineage>
        <taxon>Bacteria</taxon>
        <taxon>Bacillati</taxon>
        <taxon>Actinomycetota</taxon>
        <taxon>Actinomycetes</taxon>
        <taxon>Kitasatosporales</taxon>
        <taxon>Streptomycetaceae</taxon>
        <taxon>Streptomyces</taxon>
    </lineage>
</organism>
<sequence length="176" mass="18518">MPQWKLTATVSGMETNGGVRPTARQASAALADIQHVQAATAALSATPWPRWFTATLTLYTAALPPVYGGVVASPQWLLPPFTWGVIMGLLTVGYLALFAVAGANWRRKTGVALRMDVLPRPAVLSLLIGLPALLLGSVALFRLTAQPAWLFAASALGAGASLAAHLAFVRLHRKAV</sequence>
<protein>
    <submittedName>
        <fullName evidence="2">Uncharacterized protein</fullName>
    </submittedName>
</protein>
<keyword evidence="1" id="KW-0472">Membrane</keyword>
<evidence type="ECO:0000256" key="1">
    <source>
        <dbReference type="SAM" id="Phobius"/>
    </source>
</evidence>
<feature type="transmembrane region" description="Helical" evidence="1">
    <location>
        <begin position="81"/>
        <end position="101"/>
    </location>
</feature>
<evidence type="ECO:0000313" key="3">
    <source>
        <dbReference type="Proteomes" id="UP001500016"/>
    </source>
</evidence>